<dbReference type="Proteomes" id="UP000291301">
    <property type="component" value="Unassembled WGS sequence"/>
</dbReference>
<feature type="region of interest" description="Disordered" evidence="1">
    <location>
        <begin position="63"/>
        <end position="132"/>
    </location>
</feature>
<dbReference type="InterPro" id="IPR036390">
    <property type="entry name" value="WH_DNA-bd_sf"/>
</dbReference>
<evidence type="ECO:0000256" key="1">
    <source>
        <dbReference type="SAM" id="MobiDB-lite"/>
    </source>
</evidence>
<accession>A0A4R0PCG3</accession>
<dbReference type="AlphaFoldDB" id="A0A4R0PCG3"/>
<comment type="caution">
    <text evidence="2">The sequence shown here is derived from an EMBL/GenBank/DDBJ whole genome shotgun (WGS) entry which is preliminary data.</text>
</comment>
<dbReference type="RefSeq" id="WP_131566892.1">
    <property type="nucleotide sequence ID" value="NZ_JAINFK010000004.1"/>
</dbReference>
<dbReference type="EMBL" id="SJST01000002">
    <property type="protein sequence ID" value="TCD15162.1"/>
    <property type="molecule type" value="Genomic_DNA"/>
</dbReference>
<reference evidence="2 3" key="1">
    <citation type="journal article" date="2015" name="Antonie Van Leeuwenhoek">
        <title>Oricola cellulosilytica gen. nov., sp. nov., a cellulose-degrading bacterium of the family Phyllobacteriaceae isolated from surface seashore water, and emended descriptions of Mesorhizobium loti and Phyllobacterium myrsinacearum.</title>
        <authorList>
            <person name="Hameed A."/>
            <person name="Shahina M."/>
            <person name="Lai W.A."/>
            <person name="Lin S.Y."/>
            <person name="Young L.S."/>
            <person name="Liu Y.C."/>
            <person name="Hsu Y.H."/>
            <person name="Young C.C."/>
        </authorList>
    </citation>
    <scope>NUCLEOTIDE SEQUENCE [LARGE SCALE GENOMIC DNA]</scope>
    <source>
        <strain evidence="2 3">KCTC 52183</strain>
    </source>
</reference>
<protein>
    <submittedName>
        <fullName evidence="2">Uncharacterized protein</fullName>
    </submittedName>
</protein>
<proteinExistence type="predicted"/>
<dbReference type="SUPFAM" id="SSF46785">
    <property type="entry name" value="Winged helix' DNA-binding domain"/>
    <property type="match status" value="1"/>
</dbReference>
<feature type="compositionally biased region" description="Basic and acidic residues" evidence="1">
    <location>
        <begin position="119"/>
        <end position="132"/>
    </location>
</feature>
<feature type="compositionally biased region" description="Basic and acidic residues" evidence="1">
    <location>
        <begin position="63"/>
        <end position="95"/>
    </location>
</feature>
<keyword evidence="3" id="KW-1185">Reference proteome</keyword>
<evidence type="ECO:0000313" key="3">
    <source>
        <dbReference type="Proteomes" id="UP000291301"/>
    </source>
</evidence>
<name>A0A4R0PCG3_9HYPH</name>
<gene>
    <name evidence="2" type="ORF">E0D97_06330</name>
</gene>
<organism evidence="2 3">
    <name type="scientific">Oricola cellulosilytica</name>
    <dbReference type="NCBI Taxonomy" id="1429082"/>
    <lineage>
        <taxon>Bacteria</taxon>
        <taxon>Pseudomonadati</taxon>
        <taxon>Pseudomonadota</taxon>
        <taxon>Alphaproteobacteria</taxon>
        <taxon>Hyphomicrobiales</taxon>
        <taxon>Ahrensiaceae</taxon>
        <taxon>Oricola</taxon>
    </lineage>
</organism>
<sequence length="212" mass="23554">MSDTKQIKVKRLRRGYILETGGEEIAGATNFADLVTFLAEALGEELVGIETGDSSLWWDREIAEEERPTSEQMKDVREALKRIDEDRPTETEPDRPTPAPEATPSRPPDTPDPEAAAPAKREAPKLSEKKDDLPEMQQRVLDHLQLCALRHGERFQLGGGRLAEKAGVARGSLAWLLGELERKGYIIVESRGRGIDPFYVVPIPDDMKEAAA</sequence>
<feature type="compositionally biased region" description="Pro residues" evidence="1">
    <location>
        <begin position="96"/>
        <end position="110"/>
    </location>
</feature>
<evidence type="ECO:0000313" key="2">
    <source>
        <dbReference type="EMBL" id="TCD15162.1"/>
    </source>
</evidence>